<keyword evidence="1 4" id="KW-0812">Transmembrane</keyword>
<feature type="transmembrane region" description="Helical" evidence="4">
    <location>
        <begin position="255"/>
        <end position="275"/>
    </location>
</feature>
<keyword evidence="6" id="KW-1185">Reference proteome</keyword>
<evidence type="ECO:0000313" key="5">
    <source>
        <dbReference type="EMBL" id="SMG10535.1"/>
    </source>
</evidence>
<evidence type="ECO:0000313" key="6">
    <source>
        <dbReference type="Proteomes" id="UP000193804"/>
    </source>
</evidence>
<feature type="transmembrane region" description="Helical" evidence="4">
    <location>
        <begin position="148"/>
        <end position="169"/>
    </location>
</feature>
<dbReference type="RefSeq" id="WP_085515345.1">
    <property type="nucleotide sequence ID" value="NZ_FXAW01000001.1"/>
</dbReference>
<feature type="transmembrane region" description="Helical" evidence="4">
    <location>
        <begin position="16"/>
        <end position="33"/>
    </location>
</feature>
<dbReference type="EMBL" id="FXAW01000001">
    <property type="protein sequence ID" value="SMG10535.1"/>
    <property type="molecule type" value="Genomic_DNA"/>
</dbReference>
<evidence type="ECO:0000256" key="1">
    <source>
        <dbReference type="ARBA" id="ARBA00022692"/>
    </source>
</evidence>
<organism evidence="5 6">
    <name type="scientific">Marivirga sericea</name>
    <dbReference type="NCBI Taxonomy" id="1028"/>
    <lineage>
        <taxon>Bacteria</taxon>
        <taxon>Pseudomonadati</taxon>
        <taxon>Bacteroidota</taxon>
        <taxon>Cytophagia</taxon>
        <taxon>Cytophagales</taxon>
        <taxon>Marivirgaceae</taxon>
        <taxon>Marivirga</taxon>
    </lineage>
</organism>
<evidence type="ECO:0000256" key="3">
    <source>
        <dbReference type="ARBA" id="ARBA00023136"/>
    </source>
</evidence>
<proteinExistence type="predicted"/>
<dbReference type="STRING" id="1028.SAMN05661096_00331"/>
<name>A0A1X7I853_9BACT</name>
<dbReference type="InterPro" id="IPR036259">
    <property type="entry name" value="MFS_trans_sf"/>
</dbReference>
<dbReference type="Proteomes" id="UP000193804">
    <property type="component" value="Unassembled WGS sequence"/>
</dbReference>
<feature type="transmembrane region" description="Helical" evidence="4">
    <location>
        <begin position="53"/>
        <end position="71"/>
    </location>
</feature>
<evidence type="ECO:0000256" key="4">
    <source>
        <dbReference type="SAM" id="Phobius"/>
    </source>
</evidence>
<sequence>MDNQNTTNAVIQWKQMFSLLALYASVIIGWIAYHRYQPALLDTFNMTEFEPMLIWAQAIILIITPPLAGYLGDKYRNRLGNRLRIITLGVSFAAMIFMTVAFTLIVNPPQSFVIYALPVLVILWLFAMSLFTSPAISTIEMFSPSTKLPITVAALTITSDLLYSLEPVIVDIIDFLGGAATFAVGGIIVSVSGYLLRKYSLKVTVEGQETRPDDFKPKTKMGRVIILGVGMGLFSGIIIEVFPDYLDRLKSIMGMSGQWVSSLVLILTAIFSIIISRKVTKDNILKLLLIGLVFAGVSTVGIFTIPSNVIIIFALVIFAVFYAMVNVTALPLALQNTSVKQKVLGVGVFFCGFEIPNSVIDIVLL</sequence>
<feature type="transmembrane region" description="Helical" evidence="4">
    <location>
        <begin position="112"/>
        <end position="136"/>
    </location>
</feature>
<keyword evidence="3 4" id="KW-0472">Membrane</keyword>
<evidence type="ECO:0000256" key="2">
    <source>
        <dbReference type="ARBA" id="ARBA00022989"/>
    </source>
</evidence>
<dbReference type="Pfam" id="PF07690">
    <property type="entry name" value="MFS_1"/>
    <property type="match status" value="1"/>
</dbReference>
<reference evidence="6" key="1">
    <citation type="submission" date="2017-04" db="EMBL/GenBank/DDBJ databases">
        <authorList>
            <person name="Varghese N."/>
            <person name="Submissions S."/>
        </authorList>
    </citation>
    <scope>NUCLEOTIDE SEQUENCE [LARGE SCALE GENOMIC DNA]</scope>
    <source>
        <strain evidence="6">DSM 4125</strain>
    </source>
</reference>
<dbReference type="PANTHER" id="PTHR23528:SF1">
    <property type="entry name" value="MAJOR FACILITATOR SUPERFAMILY (MFS) PROFILE DOMAIN-CONTAINING PROTEIN"/>
    <property type="match status" value="1"/>
</dbReference>
<dbReference type="SUPFAM" id="SSF103473">
    <property type="entry name" value="MFS general substrate transporter"/>
    <property type="match status" value="1"/>
</dbReference>
<feature type="transmembrane region" description="Helical" evidence="4">
    <location>
        <begin position="175"/>
        <end position="196"/>
    </location>
</feature>
<dbReference type="Gene3D" id="1.20.1250.20">
    <property type="entry name" value="MFS general substrate transporter like domains"/>
    <property type="match status" value="1"/>
</dbReference>
<protein>
    <submittedName>
        <fullName evidence="5">Major Facilitator Superfamily protein</fullName>
    </submittedName>
</protein>
<dbReference type="PANTHER" id="PTHR23528">
    <property type="match status" value="1"/>
</dbReference>
<dbReference type="GO" id="GO:0022857">
    <property type="term" value="F:transmembrane transporter activity"/>
    <property type="evidence" value="ECO:0007669"/>
    <property type="project" value="InterPro"/>
</dbReference>
<accession>A0A1X7I853</accession>
<dbReference type="InterPro" id="IPR011701">
    <property type="entry name" value="MFS"/>
</dbReference>
<feature type="transmembrane region" description="Helical" evidence="4">
    <location>
        <begin position="83"/>
        <end position="106"/>
    </location>
</feature>
<keyword evidence="2 4" id="KW-1133">Transmembrane helix</keyword>
<dbReference type="OrthoDB" id="976287at2"/>
<feature type="transmembrane region" description="Helical" evidence="4">
    <location>
        <begin position="311"/>
        <end position="334"/>
    </location>
</feature>
<feature type="transmembrane region" description="Helical" evidence="4">
    <location>
        <begin position="287"/>
        <end position="305"/>
    </location>
</feature>
<gene>
    <name evidence="5" type="ORF">SAMN05661096_00331</name>
</gene>
<feature type="transmembrane region" description="Helical" evidence="4">
    <location>
        <begin position="224"/>
        <end position="243"/>
    </location>
</feature>
<dbReference type="AlphaFoldDB" id="A0A1X7I853"/>